<dbReference type="PANTHER" id="PTHR47510:SF3">
    <property type="entry name" value="ENDO_EXONUCLEASE_PHOSPHATASE DOMAIN-CONTAINING PROTEIN"/>
    <property type="match status" value="1"/>
</dbReference>
<name>A0A060YEG3_ONCMY</name>
<organism evidence="1 2">
    <name type="scientific">Oncorhynchus mykiss</name>
    <name type="common">Rainbow trout</name>
    <name type="synonym">Salmo gairdneri</name>
    <dbReference type="NCBI Taxonomy" id="8022"/>
    <lineage>
        <taxon>Eukaryota</taxon>
        <taxon>Metazoa</taxon>
        <taxon>Chordata</taxon>
        <taxon>Craniata</taxon>
        <taxon>Vertebrata</taxon>
        <taxon>Euteleostomi</taxon>
        <taxon>Actinopterygii</taxon>
        <taxon>Neopterygii</taxon>
        <taxon>Teleostei</taxon>
        <taxon>Protacanthopterygii</taxon>
        <taxon>Salmoniformes</taxon>
        <taxon>Salmonidae</taxon>
        <taxon>Salmoninae</taxon>
        <taxon>Oncorhynchus</taxon>
    </lineage>
</organism>
<evidence type="ECO:0000313" key="2">
    <source>
        <dbReference type="Proteomes" id="UP000193380"/>
    </source>
</evidence>
<dbReference type="PaxDb" id="8022-A0A060YEG3"/>
<proteinExistence type="predicted"/>
<gene>
    <name evidence="1" type="ORF">GSONMT00016641001</name>
</gene>
<reference evidence="1" key="2">
    <citation type="submission" date="2014-03" db="EMBL/GenBank/DDBJ databases">
        <authorList>
            <person name="Genoscope - CEA"/>
        </authorList>
    </citation>
    <scope>NUCLEOTIDE SEQUENCE</scope>
</reference>
<sequence>MALNELHLTQCKLETTYPEAAFIVAGDFNKDNLKTRLPKFYQHIDCATRADKTLDHCYSNFHDAYKASPALLSEKLTTTPFCCSLPIGRD</sequence>
<reference evidence="1" key="1">
    <citation type="journal article" date="2014" name="Nat. Commun.">
        <title>The rainbow trout genome provides novel insights into evolution after whole-genome duplication in vertebrates.</title>
        <authorList>
            <person name="Berthelot C."/>
            <person name="Brunet F."/>
            <person name="Chalopin D."/>
            <person name="Juanchich A."/>
            <person name="Bernard M."/>
            <person name="Noel B."/>
            <person name="Bento P."/>
            <person name="Da Silva C."/>
            <person name="Labadie K."/>
            <person name="Alberti A."/>
            <person name="Aury J.M."/>
            <person name="Louis A."/>
            <person name="Dehais P."/>
            <person name="Bardou P."/>
            <person name="Montfort J."/>
            <person name="Klopp C."/>
            <person name="Cabau C."/>
            <person name="Gaspin C."/>
            <person name="Thorgaard G.H."/>
            <person name="Boussaha M."/>
            <person name="Quillet E."/>
            <person name="Guyomard R."/>
            <person name="Galiana D."/>
            <person name="Bobe J."/>
            <person name="Volff J.N."/>
            <person name="Genet C."/>
            <person name="Wincker P."/>
            <person name="Jaillon O."/>
            <person name="Roest Crollius H."/>
            <person name="Guiguen Y."/>
        </authorList>
    </citation>
    <scope>NUCLEOTIDE SEQUENCE [LARGE SCALE GENOMIC DNA]</scope>
</reference>
<dbReference type="Proteomes" id="UP000193380">
    <property type="component" value="Unassembled WGS sequence"/>
</dbReference>
<accession>A0A060YEG3</accession>
<evidence type="ECO:0000313" key="1">
    <source>
        <dbReference type="EMBL" id="CDQ90121.1"/>
    </source>
</evidence>
<dbReference type="AlphaFoldDB" id="A0A060YEG3"/>
<protein>
    <submittedName>
        <fullName evidence="1">Uncharacterized protein</fullName>
    </submittedName>
</protein>
<dbReference type="EMBL" id="FR910170">
    <property type="protein sequence ID" value="CDQ90121.1"/>
    <property type="molecule type" value="Genomic_DNA"/>
</dbReference>
<dbReference type="PANTHER" id="PTHR47510">
    <property type="entry name" value="REVERSE TRANSCRIPTASE DOMAIN-CONTAINING PROTEIN"/>
    <property type="match status" value="1"/>
</dbReference>